<dbReference type="PROSITE" id="PS51752">
    <property type="entry name" value="JACALIN_LECTIN"/>
    <property type="match status" value="2"/>
</dbReference>
<evidence type="ECO:0000256" key="1">
    <source>
        <dbReference type="ARBA" id="ARBA00006568"/>
    </source>
</evidence>
<dbReference type="SUPFAM" id="SSF51101">
    <property type="entry name" value="Mannose-binding lectins"/>
    <property type="match status" value="2"/>
</dbReference>
<dbReference type="GO" id="GO:0030246">
    <property type="term" value="F:carbohydrate binding"/>
    <property type="evidence" value="ECO:0007669"/>
    <property type="project" value="UniProtKB-KW"/>
</dbReference>
<evidence type="ECO:0000313" key="5">
    <source>
        <dbReference type="Proteomes" id="UP001157418"/>
    </source>
</evidence>
<proteinExistence type="inferred from homology"/>
<dbReference type="InterPro" id="IPR036404">
    <property type="entry name" value="Jacalin-like_lectin_dom_sf"/>
</dbReference>
<comment type="similarity">
    <text evidence="1">Belongs to the jacalin lectin family.</text>
</comment>
<sequence>MEKEQYLKMPLKRIILAVILYVPFCMASLGVSQVGLWGTKSNEGPQNRWAFLIEKDHKLKYITIDHGDLIYSLEFTTESKGVQYTSHKAGGWNGGDRVSKVVFEDDEEITGIDGTVGVSTGEYAGYTIISSLSFVTNKKTHGPFGQKTHTLFTVPWVKGSFGGFYGLAGYYIDAIGVYITASSDKIARVGIWGTKSPGGPQNKWSFQLERNHHLKKITIDHGDLIYSLMFTTKFKGVEKTSNKAGGWNGGDRVSEVTFAPDEEIIAISGTIGISRGTYAGYTIISSLTFITNKQTHGPYGNVRGIPFNVPWEKESFAGFYGLAGYYIDGIGVYLKPTINN</sequence>
<dbReference type="InterPro" id="IPR001229">
    <property type="entry name" value="Jacalin-like_lectin_dom"/>
</dbReference>
<gene>
    <name evidence="4" type="ORF">LVIROSA_LOCUS19596</name>
</gene>
<reference evidence="4 5" key="1">
    <citation type="submission" date="2022-01" db="EMBL/GenBank/DDBJ databases">
        <authorList>
            <person name="Xiong W."/>
            <person name="Schranz E."/>
        </authorList>
    </citation>
    <scope>NUCLEOTIDE SEQUENCE [LARGE SCALE GENOMIC DNA]</scope>
</reference>
<accession>A0AAU9N9A3</accession>
<dbReference type="CDD" id="cd09612">
    <property type="entry name" value="Jacalin"/>
    <property type="match status" value="2"/>
</dbReference>
<dbReference type="SMART" id="SM00915">
    <property type="entry name" value="Jacalin"/>
    <property type="match status" value="2"/>
</dbReference>
<dbReference type="Proteomes" id="UP001157418">
    <property type="component" value="Unassembled WGS sequence"/>
</dbReference>
<feature type="domain" description="Jacalin-type lectin" evidence="3">
    <location>
        <begin position="31"/>
        <end position="181"/>
    </location>
</feature>
<dbReference type="PANTHER" id="PTHR46506">
    <property type="entry name" value="OS05G0143600 PROTEIN"/>
    <property type="match status" value="1"/>
</dbReference>
<feature type="domain" description="Jacalin-type lectin" evidence="3">
    <location>
        <begin position="186"/>
        <end position="336"/>
    </location>
</feature>
<name>A0AAU9N9A3_9ASTR</name>
<comment type="caution">
    <text evidence="4">The sequence shown here is derived from an EMBL/GenBank/DDBJ whole genome shotgun (WGS) entry which is preliminary data.</text>
</comment>
<dbReference type="Gene3D" id="2.100.10.30">
    <property type="entry name" value="Jacalin-like lectin domain"/>
    <property type="match status" value="2"/>
</dbReference>
<evidence type="ECO:0000313" key="4">
    <source>
        <dbReference type="EMBL" id="CAH1432979.1"/>
    </source>
</evidence>
<keyword evidence="2" id="KW-0430">Lectin</keyword>
<dbReference type="Pfam" id="PF01419">
    <property type="entry name" value="Jacalin"/>
    <property type="match status" value="2"/>
</dbReference>
<keyword evidence="5" id="KW-1185">Reference proteome</keyword>
<dbReference type="AlphaFoldDB" id="A0AAU9N9A3"/>
<evidence type="ECO:0000259" key="3">
    <source>
        <dbReference type="PROSITE" id="PS51752"/>
    </source>
</evidence>
<protein>
    <recommendedName>
        <fullName evidence="3">Jacalin-type lectin domain-containing protein</fullName>
    </recommendedName>
</protein>
<dbReference type="EMBL" id="CAKMRJ010003334">
    <property type="protein sequence ID" value="CAH1432979.1"/>
    <property type="molecule type" value="Genomic_DNA"/>
</dbReference>
<organism evidence="4 5">
    <name type="scientific">Lactuca virosa</name>
    <dbReference type="NCBI Taxonomy" id="75947"/>
    <lineage>
        <taxon>Eukaryota</taxon>
        <taxon>Viridiplantae</taxon>
        <taxon>Streptophyta</taxon>
        <taxon>Embryophyta</taxon>
        <taxon>Tracheophyta</taxon>
        <taxon>Spermatophyta</taxon>
        <taxon>Magnoliopsida</taxon>
        <taxon>eudicotyledons</taxon>
        <taxon>Gunneridae</taxon>
        <taxon>Pentapetalae</taxon>
        <taxon>asterids</taxon>
        <taxon>campanulids</taxon>
        <taxon>Asterales</taxon>
        <taxon>Asteraceae</taxon>
        <taxon>Cichorioideae</taxon>
        <taxon>Cichorieae</taxon>
        <taxon>Lactucinae</taxon>
        <taxon>Lactuca</taxon>
    </lineage>
</organism>
<dbReference type="InterPro" id="IPR033734">
    <property type="entry name" value="Jacalin-like_lectin_dom_plant"/>
</dbReference>
<evidence type="ECO:0000256" key="2">
    <source>
        <dbReference type="ARBA" id="ARBA00022734"/>
    </source>
</evidence>